<dbReference type="AlphaFoldDB" id="A0A8S3JTS7"/>
<evidence type="ECO:0000313" key="3">
    <source>
        <dbReference type="Proteomes" id="UP000681720"/>
    </source>
</evidence>
<evidence type="ECO:0000313" key="2">
    <source>
        <dbReference type="EMBL" id="CAF5220552.1"/>
    </source>
</evidence>
<comment type="caution">
    <text evidence="2">The sequence shown here is derived from an EMBL/GenBank/DDBJ whole genome shotgun (WGS) entry which is preliminary data.</text>
</comment>
<proteinExistence type="predicted"/>
<sequence length="39" mass="4397">MQGLIAMKLRSHEILSNPILNSKSIPTKPSSRFKKLFQG</sequence>
<dbReference type="Proteomes" id="UP000681967">
    <property type="component" value="Unassembled WGS sequence"/>
</dbReference>
<dbReference type="Proteomes" id="UP000681720">
    <property type="component" value="Unassembled WGS sequence"/>
</dbReference>
<evidence type="ECO:0000313" key="1">
    <source>
        <dbReference type="EMBL" id="CAF5154225.1"/>
    </source>
</evidence>
<dbReference type="EMBL" id="CAJOBJ010365115">
    <property type="protein sequence ID" value="CAF5220552.1"/>
    <property type="molecule type" value="Genomic_DNA"/>
</dbReference>
<feature type="non-terminal residue" evidence="2">
    <location>
        <position position="1"/>
    </location>
</feature>
<reference evidence="2" key="1">
    <citation type="submission" date="2021-02" db="EMBL/GenBank/DDBJ databases">
        <authorList>
            <person name="Nowell W R."/>
        </authorList>
    </citation>
    <scope>NUCLEOTIDE SEQUENCE</scope>
</reference>
<gene>
    <name evidence="1" type="ORF">BYL167_LOCUS73001</name>
    <name evidence="2" type="ORF">GIL414_LOCUS84075</name>
</gene>
<name>A0A8S3JTS7_9BILA</name>
<accession>A0A8S3JTS7</accession>
<protein>
    <submittedName>
        <fullName evidence="2">Uncharacterized protein</fullName>
    </submittedName>
</protein>
<dbReference type="EMBL" id="CAJOBH010260070">
    <property type="protein sequence ID" value="CAF5154225.1"/>
    <property type="molecule type" value="Genomic_DNA"/>
</dbReference>
<organism evidence="2 3">
    <name type="scientific">Rotaria magnacalcarata</name>
    <dbReference type="NCBI Taxonomy" id="392030"/>
    <lineage>
        <taxon>Eukaryota</taxon>
        <taxon>Metazoa</taxon>
        <taxon>Spiralia</taxon>
        <taxon>Gnathifera</taxon>
        <taxon>Rotifera</taxon>
        <taxon>Eurotatoria</taxon>
        <taxon>Bdelloidea</taxon>
        <taxon>Philodinida</taxon>
        <taxon>Philodinidae</taxon>
        <taxon>Rotaria</taxon>
    </lineage>
</organism>